<dbReference type="InterPro" id="IPR024047">
    <property type="entry name" value="MM3350-like_sf"/>
</dbReference>
<dbReference type="Pfam" id="PF07929">
    <property type="entry name" value="PRiA4_ORF3"/>
    <property type="match status" value="1"/>
</dbReference>
<dbReference type="EMBL" id="RJJT01000038">
    <property type="protein sequence ID" value="RSB60437.1"/>
    <property type="molecule type" value="Genomic_DNA"/>
</dbReference>
<accession>A0A3R9AW98</accession>
<protein>
    <submittedName>
        <fullName evidence="3">Plasmid pRiA4b ORF-3 family protein</fullName>
    </submittedName>
</protein>
<evidence type="ECO:0000259" key="1">
    <source>
        <dbReference type="Pfam" id="PF07929"/>
    </source>
</evidence>
<evidence type="ECO:0000313" key="3">
    <source>
        <dbReference type="EMBL" id="RSB60437.1"/>
    </source>
</evidence>
<feature type="domain" description="Plasmid pRiA4b Orf3-like" evidence="1">
    <location>
        <begin position="29"/>
        <end position="156"/>
    </location>
</feature>
<dbReference type="SUPFAM" id="SSF159941">
    <property type="entry name" value="MM3350-like"/>
    <property type="match status" value="1"/>
</dbReference>
<dbReference type="Proteomes" id="UP000518315">
    <property type="component" value="Unassembled WGS sequence"/>
</dbReference>
<gene>
    <name evidence="3" type="ORF">EFD55_31630</name>
    <name evidence="2" type="ORF">FHS26_006728</name>
</gene>
<dbReference type="PANTHER" id="PTHR41878">
    <property type="entry name" value="LEXA REPRESSOR-RELATED"/>
    <property type="match status" value="1"/>
</dbReference>
<keyword evidence="5" id="KW-1185">Reference proteome</keyword>
<proteinExistence type="predicted"/>
<organism evidence="3 4">
    <name type="scientific">Rhizobium pisi</name>
    <dbReference type="NCBI Taxonomy" id="574561"/>
    <lineage>
        <taxon>Bacteria</taxon>
        <taxon>Pseudomonadati</taxon>
        <taxon>Pseudomonadota</taxon>
        <taxon>Alphaproteobacteria</taxon>
        <taxon>Hyphomicrobiales</taxon>
        <taxon>Rhizobiaceae</taxon>
        <taxon>Rhizobium/Agrobacterium group</taxon>
        <taxon>Rhizobium</taxon>
    </lineage>
</organism>
<dbReference type="AlphaFoldDB" id="A0A3R9AW98"/>
<evidence type="ECO:0000313" key="2">
    <source>
        <dbReference type="EMBL" id="MBB3138948.1"/>
    </source>
</evidence>
<reference evidence="2 5" key="2">
    <citation type="submission" date="2020-08" db="EMBL/GenBank/DDBJ databases">
        <title>Genomic Encyclopedia of Type Strains, Phase III (KMG-III): the genomes of soil and plant-associated and newly described type strains.</title>
        <authorList>
            <person name="Whitman W."/>
        </authorList>
    </citation>
    <scope>NUCLEOTIDE SEQUENCE [LARGE SCALE GENOMIC DNA]</scope>
    <source>
        <strain evidence="2 5">CECT 4113</strain>
    </source>
</reference>
<sequence length="241" mass="27575">MGPADVQRAKRAAGKTAEQTAISEDEDFVLQFRIWLKGVSPMVWRRVQVASTMKLREFHGVLQVVMGWEGIHLYQFIIHTARYGSWETGARSSAMSLGELKLRKGIRFLYEYDLNIPWEHEIRLEERQSVKPGAHYPACAGGDGDCPTEECGGPEALMWRQDNAFGYETMNDLVITTAFLQEVTETKSLAMLDDPDRGDELRAALERLKQRASCLGENFERRKTNERLQRGEHLSLMHQQM</sequence>
<dbReference type="InterPro" id="IPR012912">
    <property type="entry name" value="Plasmid_pRiA4b_Orf3-like"/>
</dbReference>
<evidence type="ECO:0000313" key="5">
    <source>
        <dbReference type="Proteomes" id="UP000518315"/>
    </source>
</evidence>
<dbReference type="EMBL" id="JACHXH010000041">
    <property type="protein sequence ID" value="MBB3138948.1"/>
    <property type="molecule type" value="Genomic_DNA"/>
</dbReference>
<dbReference type="Proteomes" id="UP000277279">
    <property type="component" value="Unassembled WGS sequence"/>
</dbReference>
<evidence type="ECO:0000313" key="4">
    <source>
        <dbReference type="Proteomes" id="UP000277279"/>
    </source>
</evidence>
<dbReference type="OrthoDB" id="9816539at2"/>
<reference evidence="3 4" key="1">
    <citation type="submission" date="2018-11" db="EMBL/GenBank/DDBJ databases">
        <authorList>
            <person name="Huo Y."/>
        </authorList>
    </citation>
    <scope>NUCLEOTIDE SEQUENCE [LARGE SCALE GENOMIC DNA]</scope>
    <source>
        <strain evidence="3 4">DSM 30132</strain>
    </source>
</reference>
<dbReference type="PANTHER" id="PTHR41878:SF1">
    <property type="entry name" value="TNPR PROTEIN"/>
    <property type="match status" value="1"/>
</dbReference>
<name>A0A3R9AW98_9HYPH</name>
<dbReference type="Gene3D" id="3.10.290.30">
    <property type="entry name" value="MM3350-like"/>
    <property type="match status" value="1"/>
</dbReference>
<comment type="caution">
    <text evidence="3">The sequence shown here is derived from an EMBL/GenBank/DDBJ whole genome shotgun (WGS) entry which is preliminary data.</text>
</comment>
<dbReference type="RefSeq" id="WP_125850858.1">
    <property type="nucleotide sequence ID" value="NZ_JACHXH010000041.1"/>
</dbReference>